<comment type="caution">
    <text evidence="2">The sequence shown here is derived from an EMBL/GenBank/DDBJ whole genome shotgun (WGS) entry which is preliminary data.</text>
</comment>
<dbReference type="AlphaFoldDB" id="G4CGA7"/>
<dbReference type="HOGENOM" id="CLU_2058869_0_0_4"/>
<sequence length="119" mass="12329">MRWIVELWDNAAVLAAAGGLIAALRVAANSPNKTLREKVWNVAVSVVLAVGAAEYLVGGEVPRLSLVVGLVAGGVCDSVLDAIRALSPRAAGGLMDGWLARFGYTKKPQEPPDEPPVAG</sequence>
<dbReference type="Proteomes" id="UP000003019">
    <property type="component" value="Unassembled WGS sequence"/>
</dbReference>
<dbReference type="EMBL" id="AGAY01000022">
    <property type="protein sequence ID" value="EGY53155.1"/>
    <property type="molecule type" value="Genomic_DNA"/>
</dbReference>
<keyword evidence="1" id="KW-0812">Transmembrane</keyword>
<organism evidence="2 3">
    <name type="scientific">Neisseria shayeganii 871</name>
    <dbReference type="NCBI Taxonomy" id="1032488"/>
    <lineage>
        <taxon>Bacteria</taxon>
        <taxon>Pseudomonadati</taxon>
        <taxon>Pseudomonadota</taxon>
        <taxon>Betaproteobacteria</taxon>
        <taxon>Neisseriales</taxon>
        <taxon>Neisseriaceae</taxon>
        <taxon>Neisseria</taxon>
    </lineage>
</organism>
<keyword evidence="1" id="KW-1133">Transmembrane helix</keyword>
<dbReference type="PATRIC" id="fig|1032488.3.peg.585"/>
<dbReference type="RefSeq" id="WP_009118340.1">
    <property type="nucleotide sequence ID" value="NZ_JH164926.1"/>
</dbReference>
<reference evidence="2 3" key="1">
    <citation type="submission" date="2011-05" db="EMBL/GenBank/DDBJ databases">
        <authorList>
            <person name="Muzny D."/>
            <person name="Qin X."/>
            <person name="Deng J."/>
            <person name="Jiang H."/>
            <person name="Liu Y."/>
            <person name="Qu J."/>
            <person name="Song X.-Z."/>
            <person name="Zhang L."/>
            <person name="Thornton R."/>
            <person name="Coyle M."/>
            <person name="Francisco L."/>
            <person name="Jackson L."/>
            <person name="Javaid M."/>
            <person name="Korchina V."/>
            <person name="Kovar C."/>
            <person name="Mata R."/>
            <person name="Mathew T."/>
            <person name="Ngo R."/>
            <person name="Nguyen L."/>
            <person name="Nguyen N."/>
            <person name="Okwuonu G."/>
            <person name="Ongeri F."/>
            <person name="Pham C."/>
            <person name="Simmons D."/>
            <person name="Wilczek-Boney K."/>
            <person name="Hale W."/>
            <person name="Jakkamsetti A."/>
            <person name="Pham P."/>
            <person name="Ruth R."/>
            <person name="San Lucas F."/>
            <person name="Warren J."/>
            <person name="Zhang J."/>
            <person name="Zhao Z."/>
            <person name="Zhou C."/>
            <person name="Zhu D."/>
            <person name="Lee S."/>
            <person name="Bess C."/>
            <person name="Blankenburg K."/>
            <person name="Forbes L."/>
            <person name="Fu Q."/>
            <person name="Gubbala S."/>
            <person name="Hirani K."/>
            <person name="Jayaseelan J.C."/>
            <person name="Lara F."/>
            <person name="Munidasa M."/>
            <person name="Palculict T."/>
            <person name="Patil S."/>
            <person name="Pu L.-L."/>
            <person name="Saada N."/>
            <person name="Tang L."/>
            <person name="Weissenberger G."/>
            <person name="Zhu Y."/>
            <person name="Hemphill L."/>
            <person name="Shang Y."/>
            <person name="Youmans B."/>
            <person name="Ayvaz T."/>
            <person name="Ross M."/>
            <person name="Santibanez J."/>
            <person name="Aqrawi P."/>
            <person name="Gross S."/>
            <person name="Joshi V."/>
            <person name="Fowler G."/>
            <person name="Nazareth L."/>
            <person name="Reid J."/>
            <person name="Worley K."/>
            <person name="Petrosino J."/>
            <person name="Highlander S."/>
            <person name="Gibbs R."/>
        </authorList>
    </citation>
    <scope>NUCLEOTIDE SEQUENCE [LARGE SCALE GENOMIC DNA]</scope>
    <source>
        <strain evidence="2 3">871</strain>
    </source>
</reference>
<feature type="transmembrane region" description="Helical" evidence="1">
    <location>
        <begin position="40"/>
        <end position="58"/>
    </location>
</feature>
<name>G4CGA7_9NEIS</name>
<proteinExistence type="predicted"/>
<keyword evidence="1" id="KW-0472">Membrane</keyword>
<feature type="transmembrane region" description="Helical" evidence="1">
    <location>
        <begin position="12"/>
        <end position="28"/>
    </location>
</feature>
<evidence type="ECO:0008006" key="4">
    <source>
        <dbReference type="Google" id="ProtNLM"/>
    </source>
</evidence>
<gene>
    <name evidence="2" type="ORF">HMPREF9371_0646</name>
</gene>
<dbReference type="STRING" id="1032488.HMPREF9371_0646"/>
<protein>
    <recommendedName>
        <fullName evidence="4">Phage holin</fullName>
    </recommendedName>
</protein>
<accession>G4CGA7</accession>
<evidence type="ECO:0000313" key="2">
    <source>
        <dbReference type="EMBL" id="EGY53155.1"/>
    </source>
</evidence>
<evidence type="ECO:0000256" key="1">
    <source>
        <dbReference type="SAM" id="Phobius"/>
    </source>
</evidence>
<evidence type="ECO:0000313" key="3">
    <source>
        <dbReference type="Proteomes" id="UP000003019"/>
    </source>
</evidence>
<keyword evidence="3" id="KW-1185">Reference proteome</keyword>